<organism evidence="1 2">
    <name type="scientific">Janibacter limosus</name>
    <dbReference type="NCBI Taxonomy" id="53458"/>
    <lineage>
        <taxon>Bacteria</taxon>
        <taxon>Bacillati</taxon>
        <taxon>Actinomycetota</taxon>
        <taxon>Actinomycetes</taxon>
        <taxon>Micrococcales</taxon>
        <taxon>Intrasporangiaceae</taxon>
        <taxon>Janibacter</taxon>
    </lineage>
</organism>
<proteinExistence type="predicted"/>
<evidence type="ECO:0000313" key="2">
    <source>
        <dbReference type="Proteomes" id="UP001059663"/>
    </source>
</evidence>
<sequence>MTWSLGCGSARPVSSTSDEAARMTRHGRTACCCYAARTLSPSGPGPGWTRVFATDDPTDELSAAWAIKEQLRRLLTVDSLADAREERMRPGYYVMVADMPETTALYETVVAWWDAIEVLVVTGATTAKVEAANTGIKQIKRTGRGFRNPQNYRTRILLTSAARSAA</sequence>
<name>A0AC61U4R8_9MICO</name>
<dbReference type="Proteomes" id="UP001059663">
    <property type="component" value="Chromosome"/>
</dbReference>
<accession>A0AC61U4R8</accession>
<dbReference type="EMBL" id="CP087977">
    <property type="protein sequence ID" value="UUZ44984.1"/>
    <property type="molecule type" value="Genomic_DNA"/>
</dbReference>
<evidence type="ECO:0000313" key="1">
    <source>
        <dbReference type="EMBL" id="UUZ44984.1"/>
    </source>
</evidence>
<gene>
    <name evidence="1" type="ORF">LP422_00995</name>
</gene>
<protein>
    <submittedName>
        <fullName evidence="1">Transposase</fullName>
    </submittedName>
</protein>
<reference evidence="1" key="1">
    <citation type="submission" date="2021-11" db="EMBL/GenBank/DDBJ databases">
        <title>Study of the species diversity of bacterial strains isolated from a unique natural object - Shulgan-Tash cave (Bashkiria).</title>
        <authorList>
            <person name="Sazanova A.L."/>
            <person name="Chirak E.R."/>
            <person name="Safronova V.I."/>
        </authorList>
    </citation>
    <scope>NUCLEOTIDE SEQUENCE</scope>
    <source>
        <strain evidence="1">P1</strain>
    </source>
</reference>